<protein>
    <recommendedName>
        <fullName evidence="3">Transposase</fullName>
    </recommendedName>
</protein>
<organism evidence="1 2">
    <name type="scientific">Actinoallomurus oryzae</name>
    <dbReference type="NCBI Taxonomy" id="502180"/>
    <lineage>
        <taxon>Bacteria</taxon>
        <taxon>Bacillati</taxon>
        <taxon>Actinomycetota</taxon>
        <taxon>Actinomycetes</taxon>
        <taxon>Streptosporangiales</taxon>
        <taxon>Thermomonosporaceae</taxon>
        <taxon>Actinoallomurus</taxon>
    </lineage>
</organism>
<reference evidence="2" key="1">
    <citation type="journal article" date="2019" name="Int. J. Syst. Evol. Microbiol.">
        <title>The Global Catalogue of Microorganisms (GCM) 10K type strain sequencing project: providing services to taxonomists for standard genome sequencing and annotation.</title>
        <authorList>
            <consortium name="The Broad Institute Genomics Platform"/>
            <consortium name="The Broad Institute Genome Sequencing Center for Infectious Disease"/>
            <person name="Wu L."/>
            <person name="Ma J."/>
        </authorList>
    </citation>
    <scope>NUCLEOTIDE SEQUENCE [LARGE SCALE GENOMIC DNA]</scope>
    <source>
        <strain evidence="2">JCM 17933</strain>
    </source>
</reference>
<dbReference type="Proteomes" id="UP001500503">
    <property type="component" value="Unassembled WGS sequence"/>
</dbReference>
<gene>
    <name evidence="1" type="ORF">GCM10023191_058750</name>
</gene>
<evidence type="ECO:0000313" key="1">
    <source>
        <dbReference type="EMBL" id="GAA4504462.1"/>
    </source>
</evidence>
<dbReference type="EMBL" id="BAABHF010000035">
    <property type="protein sequence ID" value="GAA4504462.1"/>
    <property type="molecule type" value="Genomic_DNA"/>
</dbReference>
<proteinExistence type="predicted"/>
<evidence type="ECO:0000313" key="2">
    <source>
        <dbReference type="Proteomes" id="UP001500503"/>
    </source>
</evidence>
<comment type="caution">
    <text evidence="1">The sequence shown here is derived from an EMBL/GenBank/DDBJ whole genome shotgun (WGS) entry which is preliminary data.</text>
</comment>
<keyword evidence="2" id="KW-1185">Reference proteome</keyword>
<accession>A0ABP8QN61</accession>
<name>A0ABP8QN61_9ACTN</name>
<sequence length="75" mass="8153">MGTSVPWREANGQPRGTPVDNFEKAQVRAMGRASATDPACEMTRMRGRAMTVHESVLSAKVTGMFRLSPGVMVDE</sequence>
<evidence type="ECO:0008006" key="3">
    <source>
        <dbReference type="Google" id="ProtNLM"/>
    </source>
</evidence>